<keyword evidence="1" id="KW-0472">Membrane</keyword>
<dbReference type="RefSeq" id="WP_161870677.1">
    <property type="nucleotide sequence ID" value="NZ_JBMRGR010000023.1"/>
</dbReference>
<feature type="transmembrane region" description="Helical" evidence="1">
    <location>
        <begin position="68"/>
        <end position="87"/>
    </location>
</feature>
<evidence type="ECO:0000313" key="3">
    <source>
        <dbReference type="Proteomes" id="UP001429357"/>
    </source>
</evidence>
<comment type="caution">
    <text evidence="2">The sequence shown here is derived from an EMBL/GenBank/DDBJ whole genome shotgun (WGS) entry which is preliminary data.</text>
</comment>
<evidence type="ECO:0000313" key="2">
    <source>
        <dbReference type="EMBL" id="MEO1781061.1"/>
    </source>
</evidence>
<organism evidence="2 3">
    <name type="scientific">Enterococcus diestrammenae</name>
    <dbReference type="NCBI Taxonomy" id="1155073"/>
    <lineage>
        <taxon>Bacteria</taxon>
        <taxon>Bacillati</taxon>
        <taxon>Bacillota</taxon>
        <taxon>Bacilli</taxon>
        <taxon>Lactobacillales</taxon>
        <taxon>Enterococcaceae</taxon>
        <taxon>Enterococcus</taxon>
    </lineage>
</organism>
<evidence type="ECO:0008006" key="4">
    <source>
        <dbReference type="Google" id="ProtNLM"/>
    </source>
</evidence>
<keyword evidence="1" id="KW-0812">Transmembrane</keyword>
<name>A0ABV0F1M1_9ENTE</name>
<gene>
    <name evidence="2" type="ORF">BAU18_000640</name>
</gene>
<dbReference type="Proteomes" id="UP001429357">
    <property type="component" value="Unassembled WGS sequence"/>
</dbReference>
<dbReference type="EMBL" id="MAEI02000001">
    <property type="protein sequence ID" value="MEO1781061.1"/>
    <property type="molecule type" value="Genomic_DNA"/>
</dbReference>
<protein>
    <recommendedName>
        <fullName evidence="4">DUF3784 domain-containing protein</fullName>
    </recommendedName>
</protein>
<proteinExistence type="predicted"/>
<feature type="transmembrane region" description="Helical" evidence="1">
    <location>
        <begin position="41"/>
        <end position="61"/>
    </location>
</feature>
<keyword evidence="3" id="KW-1185">Reference proteome</keyword>
<reference evidence="3" key="1">
    <citation type="submission" date="2016-06" db="EMBL/GenBank/DDBJ databases">
        <title>Four novel species of enterococci isolated from chicken manure.</title>
        <authorList>
            <person name="Van Tyne D."/>
        </authorList>
    </citation>
    <scope>NUCLEOTIDE SEQUENCE [LARGE SCALE GENOMIC DNA]</scope>
    <source>
        <strain evidence="3">JM9A</strain>
    </source>
</reference>
<evidence type="ECO:0000256" key="1">
    <source>
        <dbReference type="SAM" id="Phobius"/>
    </source>
</evidence>
<accession>A0ABV0F1M1</accession>
<reference evidence="2 3" key="2">
    <citation type="submission" date="2024-02" db="EMBL/GenBank/DDBJ databases">
        <title>The Genome Sequence of Enterococcus diestrammenae JM9A.</title>
        <authorList>
            <person name="Earl A."/>
            <person name="Manson A."/>
            <person name="Gilmore M."/>
            <person name="Sanders J."/>
            <person name="Shea T."/>
            <person name="Howe W."/>
            <person name="Livny J."/>
            <person name="Cuomo C."/>
            <person name="Neafsey D."/>
            <person name="Birren B."/>
        </authorList>
    </citation>
    <scope>NUCLEOTIDE SEQUENCE [LARGE SCALE GENOMIC DNA]</scope>
    <source>
        <strain evidence="2 3">JM9A</strain>
    </source>
</reference>
<sequence>MITIFICIFALLLAVIGFCLLKKPRLFLPLIGDTPEHRQFLHGFGLGYFIVALVGIPVAIWGTKLIAFAYLFIALLITLTFSIRFSGKMKQPK</sequence>
<keyword evidence="1" id="KW-1133">Transmembrane helix</keyword>